<dbReference type="Proteomes" id="UP000002866">
    <property type="component" value="Chromosome 3"/>
</dbReference>
<dbReference type="GO" id="GO:0016020">
    <property type="term" value="C:membrane"/>
    <property type="evidence" value="ECO:0007669"/>
    <property type="project" value="UniProtKB-SubCell"/>
</dbReference>
<keyword evidence="2 6" id="KW-0812">Transmembrane</keyword>
<evidence type="ECO:0000256" key="1">
    <source>
        <dbReference type="ARBA" id="ARBA00004141"/>
    </source>
</evidence>
<evidence type="ECO:0000256" key="3">
    <source>
        <dbReference type="ARBA" id="ARBA00022989"/>
    </source>
</evidence>
<name>I2H1S1_HENB6</name>
<dbReference type="eggNOG" id="KOG0236">
    <property type="taxonomic scope" value="Eukaryota"/>
</dbReference>
<feature type="compositionally biased region" description="Polar residues" evidence="5">
    <location>
        <begin position="8"/>
        <end position="19"/>
    </location>
</feature>
<accession>I2H1S1</accession>
<dbReference type="InterPro" id="IPR002645">
    <property type="entry name" value="STAS_dom"/>
</dbReference>
<keyword evidence="9" id="KW-1185">Reference proteome</keyword>
<feature type="domain" description="STAS" evidence="7">
    <location>
        <begin position="611"/>
        <end position="750"/>
    </location>
</feature>
<evidence type="ECO:0000256" key="6">
    <source>
        <dbReference type="SAM" id="Phobius"/>
    </source>
</evidence>
<evidence type="ECO:0000256" key="2">
    <source>
        <dbReference type="ARBA" id="ARBA00022692"/>
    </source>
</evidence>
<dbReference type="InParanoid" id="I2H1S1"/>
<gene>
    <name evidence="8" type="primary">TBLA0C05270</name>
    <name evidence="8" type="ORF">TBLA_0C05270</name>
</gene>
<keyword evidence="4 6" id="KW-0472">Membrane</keyword>
<dbReference type="EMBL" id="HE806318">
    <property type="protein sequence ID" value="CCH60323.1"/>
    <property type="molecule type" value="Genomic_DNA"/>
</dbReference>
<reference evidence="8 9" key="1">
    <citation type="journal article" date="2011" name="Proc. Natl. Acad. Sci. U.S.A.">
        <title>Evolutionary erosion of yeast sex chromosomes by mating-type switching accidents.</title>
        <authorList>
            <person name="Gordon J.L."/>
            <person name="Armisen D."/>
            <person name="Proux-Wera E."/>
            <person name="Oheigeartaigh S.S."/>
            <person name="Byrne K.P."/>
            <person name="Wolfe K.H."/>
        </authorList>
    </citation>
    <scope>NUCLEOTIDE SEQUENCE [LARGE SCALE GENOMIC DNA]</scope>
    <source>
        <strain evidence="9">ATCC 34711 / CBS 6284 / DSM 70876 / NBRC 10599 / NRRL Y-10934 / UCD 77-7</strain>
    </source>
</reference>
<feature type="transmembrane region" description="Helical" evidence="6">
    <location>
        <begin position="291"/>
        <end position="310"/>
    </location>
</feature>
<proteinExistence type="predicted"/>
<dbReference type="Gene3D" id="3.30.750.24">
    <property type="entry name" value="STAS domain"/>
    <property type="match status" value="1"/>
</dbReference>
<feature type="region of interest" description="Disordered" evidence="5">
    <location>
        <begin position="571"/>
        <end position="592"/>
    </location>
</feature>
<evidence type="ECO:0000256" key="4">
    <source>
        <dbReference type="ARBA" id="ARBA00023136"/>
    </source>
</evidence>
<dbReference type="Pfam" id="PF01740">
    <property type="entry name" value="STAS"/>
    <property type="match status" value="1"/>
</dbReference>
<feature type="transmembrane region" description="Helical" evidence="6">
    <location>
        <begin position="238"/>
        <end position="257"/>
    </location>
</feature>
<sequence length="776" mass="86397">MEPDHDLGSNTKPYSNTPPDDTIRFCNCDQKQSMGSLKNNSTSIFRGASSDTLNQSTISNMFIRSDSNAFHHNNGNNTNSAMHMVDHHSIIGNSIQLGPPTWIELIRYYLPCLYWLPNYTRTILVGDLMAGITIASFQIPLALSYATSIAHVDPLSGLYALAVSPFFYAIFGSTPQMIVGPEGAISLVIGQCVQSCKKHNPDLDPILIVIAVTLISGTILLISGIFRLGYLGNILNKALLHGFIGSVGFVMIIDSLINELKLGDILADTPEHYNTPFLKIVFLWKYAFQNFHVPTTLISFISIIILLIVRAFKKVLMHRHRWLIFIPEILIVLTTVLILSYKLDFADTYDIDILGDFKSNENSIFHNPLSNKNRGLIHVVFNIGIITAIFGFFESTTASKALGASSERSVSSNRELVALGLSNIVISTLGALPSFGGYGRSKINALSGGKTLLSGVFMGLTTILAILFLMPVIHYIPVCILSVITTVIGFTLLEEIPKEVSFHWRCRGYNELFLIVLTFMTSIFYSVETSMYIGCVYSILNIIKHSAKSRIQIYTDAPLITSISNPPSIDNSNINSNNNIKSTRSSDYRPESRRNSADECFRCSLTNEQTLIVKIPEPLTFTNCEDLKEKLNRFERLGTHTAHPGKILKDTLFQPKYIIFDLQGMTLMDSSATEILKEIVLSYRRSGSHIFFVNVSFRENIRNRIQASGIIDLIELPPVPPIDPNNESSSYADLDDLNYFSSIDDALIEIRKLKQTDSMSIQESYISATLLNSNLV</sequence>
<feature type="region of interest" description="Disordered" evidence="5">
    <location>
        <begin position="1"/>
        <end position="22"/>
    </location>
</feature>
<dbReference type="SUPFAM" id="SSF52091">
    <property type="entry name" value="SpoIIaa-like"/>
    <property type="match status" value="1"/>
</dbReference>
<protein>
    <recommendedName>
        <fullName evidence="7">STAS domain-containing protein</fullName>
    </recommendedName>
</protein>
<dbReference type="Pfam" id="PF00916">
    <property type="entry name" value="Sulfate_transp"/>
    <property type="match status" value="1"/>
</dbReference>
<keyword evidence="3 6" id="KW-1133">Transmembrane helix</keyword>
<organism evidence="8 9">
    <name type="scientific">Henningerozyma blattae (strain ATCC 34711 / CBS 6284 / DSM 70876 / NBRC 10599 / NRRL Y-10934 / UCD 77-7)</name>
    <name type="common">Yeast</name>
    <name type="synonym">Tetrapisispora blattae</name>
    <dbReference type="NCBI Taxonomy" id="1071380"/>
    <lineage>
        <taxon>Eukaryota</taxon>
        <taxon>Fungi</taxon>
        <taxon>Dikarya</taxon>
        <taxon>Ascomycota</taxon>
        <taxon>Saccharomycotina</taxon>
        <taxon>Saccharomycetes</taxon>
        <taxon>Saccharomycetales</taxon>
        <taxon>Saccharomycetaceae</taxon>
        <taxon>Henningerozyma</taxon>
    </lineage>
</organism>
<evidence type="ECO:0000313" key="9">
    <source>
        <dbReference type="Proteomes" id="UP000002866"/>
    </source>
</evidence>
<dbReference type="GeneID" id="14495303"/>
<dbReference type="KEGG" id="tbl:TBLA_0C05270"/>
<feature type="transmembrane region" description="Helical" evidence="6">
    <location>
        <begin position="416"/>
        <end position="439"/>
    </location>
</feature>
<dbReference type="GO" id="GO:0055085">
    <property type="term" value="P:transmembrane transport"/>
    <property type="evidence" value="ECO:0007669"/>
    <property type="project" value="InterPro"/>
</dbReference>
<feature type="transmembrane region" description="Helical" evidence="6">
    <location>
        <begin position="206"/>
        <end position="226"/>
    </location>
</feature>
<dbReference type="InterPro" id="IPR036513">
    <property type="entry name" value="STAS_dom_sf"/>
</dbReference>
<dbReference type="RefSeq" id="XP_004179842.1">
    <property type="nucleotide sequence ID" value="XM_004179794.1"/>
</dbReference>
<feature type="transmembrane region" description="Helical" evidence="6">
    <location>
        <begin position="451"/>
        <end position="470"/>
    </location>
</feature>
<dbReference type="HOGENOM" id="CLU_003182_10_1_1"/>
<dbReference type="CDD" id="cd07042">
    <property type="entry name" value="STAS_SulP_like_sulfate_transporter"/>
    <property type="match status" value="1"/>
</dbReference>
<dbReference type="PROSITE" id="PS50801">
    <property type="entry name" value="STAS"/>
    <property type="match status" value="1"/>
</dbReference>
<evidence type="ECO:0000256" key="5">
    <source>
        <dbReference type="SAM" id="MobiDB-lite"/>
    </source>
</evidence>
<dbReference type="OMA" id="TGPMSVT"/>
<dbReference type="FunCoup" id="I2H1S1">
    <property type="interactions" value="323"/>
</dbReference>
<feature type="compositionally biased region" description="Low complexity" evidence="5">
    <location>
        <begin position="571"/>
        <end position="583"/>
    </location>
</feature>
<dbReference type="AlphaFoldDB" id="I2H1S1"/>
<dbReference type="InterPro" id="IPR011547">
    <property type="entry name" value="SLC26A/SulP_dom"/>
</dbReference>
<dbReference type="OrthoDB" id="427213at2759"/>
<comment type="subcellular location">
    <subcellularLocation>
        <location evidence="1">Membrane</location>
        <topology evidence="1">Multi-pass membrane protein</topology>
    </subcellularLocation>
</comment>
<feature type="transmembrane region" description="Helical" evidence="6">
    <location>
        <begin position="375"/>
        <end position="395"/>
    </location>
</feature>
<evidence type="ECO:0000313" key="8">
    <source>
        <dbReference type="EMBL" id="CCH60323.1"/>
    </source>
</evidence>
<dbReference type="PANTHER" id="PTHR11814">
    <property type="entry name" value="SULFATE TRANSPORTER"/>
    <property type="match status" value="1"/>
</dbReference>
<dbReference type="InterPro" id="IPR001902">
    <property type="entry name" value="SLC26A/SulP_fam"/>
</dbReference>
<feature type="transmembrane region" description="Helical" evidence="6">
    <location>
        <begin position="322"/>
        <end position="341"/>
    </location>
</feature>
<evidence type="ECO:0000259" key="7">
    <source>
        <dbReference type="PROSITE" id="PS50801"/>
    </source>
</evidence>
<feature type="transmembrane region" description="Helical" evidence="6">
    <location>
        <begin position="513"/>
        <end position="540"/>
    </location>
</feature>
<dbReference type="STRING" id="1071380.I2H1S1"/>